<dbReference type="PANTHER" id="PTHR13581">
    <property type="entry name" value="MRG-BINDING PROTEIN"/>
    <property type="match status" value="1"/>
</dbReference>
<dbReference type="InParanoid" id="T1EYY0"/>
<dbReference type="EnsemblMetazoa" id="HelroT167047">
    <property type="protein sequence ID" value="HelroP167047"/>
    <property type="gene ID" value="HelroG167047"/>
</dbReference>
<reference evidence="8 10" key="2">
    <citation type="journal article" date="2013" name="Nature">
        <title>Insights into bilaterian evolution from three spiralian genomes.</title>
        <authorList>
            <person name="Simakov O."/>
            <person name="Marletaz F."/>
            <person name="Cho S.J."/>
            <person name="Edsinger-Gonzales E."/>
            <person name="Havlak P."/>
            <person name="Hellsten U."/>
            <person name="Kuo D.H."/>
            <person name="Larsson T."/>
            <person name="Lv J."/>
            <person name="Arendt D."/>
            <person name="Savage R."/>
            <person name="Osoegawa K."/>
            <person name="de Jong P."/>
            <person name="Grimwood J."/>
            <person name="Chapman J.A."/>
            <person name="Shapiro H."/>
            <person name="Aerts A."/>
            <person name="Otillar R.P."/>
            <person name="Terry A.Y."/>
            <person name="Boore J.L."/>
            <person name="Grigoriev I.V."/>
            <person name="Lindberg D.R."/>
            <person name="Seaver E.C."/>
            <person name="Weisblat D.A."/>
            <person name="Putnam N.H."/>
            <person name="Rokhsar D.S."/>
        </authorList>
    </citation>
    <scope>NUCLEOTIDE SEQUENCE</scope>
</reference>
<comment type="subcellular location">
    <subcellularLocation>
        <location evidence="1">Nucleus</location>
    </subcellularLocation>
</comment>
<dbReference type="Proteomes" id="UP000015101">
    <property type="component" value="Unassembled WGS sequence"/>
</dbReference>
<evidence type="ECO:0000256" key="6">
    <source>
        <dbReference type="ARBA" id="ARBA00023242"/>
    </source>
</evidence>
<name>T1EYY0_HELRO</name>
<dbReference type="GO" id="GO:0006357">
    <property type="term" value="P:regulation of transcription by RNA polymerase II"/>
    <property type="evidence" value="ECO:0000318"/>
    <property type="project" value="GO_Central"/>
</dbReference>
<keyword evidence="4" id="KW-0805">Transcription regulation</keyword>
<dbReference type="EMBL" id="AMQM01002643">
    <property type="status" value="NOT_ANNOTATED_CDS"/>
    <property type="molecule type" value="Genomic_DNA"/>
</dbReference>
<keyword evidence="5" id="KW-0804">Transcription</keyword>
<proteinExistence type="inferred from homology"/>
<dbReference type="GO" id="GO:0005634">
    <property type="term" value="C:nucleus"/>
    <property type="evidence" value="ECO:0007669"/>
    <property type="project" value="UniProtKB-SubCell"/>
</dbReference>
<feature type="region of interest" description="Disordered" evidence="7">
    <location>
        <begin position="160"/>
        <end position="214"/>
    </location>
</feature>
<evidence type="ECO:0000256" key="3">
    <source>
        <dbReference type="ARBA" id="ARBA00022853"/>
    </source>
</evidence>
<dbReference type="AlphaFoldDB" id="T1EYY0"/>
<comment type="similarity">
    <text evidence="2">Belongs to the EAF7 family.</text>
</comment>
<keyword evidence="10" id="KW-1185">Reference proteome</keyword>
<dbReference type="RefSeq" id="XP_009010815.1">
    <property type="nucleotide sequence ID" value="XM_009012567.1"/>
</dbReference>
<protein>
    <recommendedName>
        <fullName evidence="11">MRG-binding protein</fullName>
    </recommendedName>
</protein>
<gene>
    <name evidence="9" type="primary">20201780</name>
    <name evidence="8" type="ORF">HELRODRAFT_167047</name>
</gene>
<evidence type="ECO:0000256" key="4">
    <source>
        <dbReference type="ARBA" id="ARBA00023015"/>
    </source>
</evidence>
<organism evidence="9 10">
    <name type="scientific">Helobdella robusta</name>
    <name type="common">Californian leech</name>
    <dbReference type="NCBI Taxonomy" id="6412"/>
    <lineage>
        <taxon>Eukaryota</taxon>
        <taxon>Metazoa</taxon>
        <taxon>Spiralia</taxon>
        <taxon>Lophotrochozoa</taxon>
        <taxon>Annelida</taxon>
        <taxon>Clitellata</taxon>
        <taxon>Hirudinea</taxon>
        <taxon>Rhynchobdellida</taxon>
        <taxon>Glossiphoniidae</taxon>
        <taxon>Helobdella</taxon>
    </lineage>
</organism>
<dbReference type="InterPro" id="IPR012423">
    <property type="entry name" value="Eaf7/MRGBP"/>
</dbReference>
<feature type="compositionally biased region" description="Polar residues" evidence="7">
    <location>
        <begin position="192"/>
        <end position="202"/>
    </location>
</feature>
<evidence type="ECO:0000313" key="10">
    <source>
        <dbReference type="Proteomes" id="UP000015101"/>
    </source>
</evidence>
<evidence type="ECO:0000256" key="1">
    <source>
        <dbReference type="ARBA" id="ARBA00004123"/>
    </source>
</evidence>
<dbReference type="GeneID" id="20201780"/>
<dbReference type="KEGG" id="hro:HELRODRAFT_167047"/>
<dbReference type="eggNOG" id="KOG4051">
    <property type="taxonomic scope" value="Eukaryota"/>
</dbReference>
<evidence type="ECO:0000313" key="8">
    <source>
        <dbReference type="EMBL" id="ESO10546.1"/>
    </source>
</evidence>
<evidence type="ECO:0000256" key="7">
    <source>
        <dbReference type="SAM" id="MobiDB-lite"/>
    </source>
</evidence>
<dbReference type="STRING" id="6412.T1EYY0"/>
<dbReference type="EMBL" id="KB095858">
    <property type="protein sequence ID" value="ESO10546.1"/>
    <property type="molecule type" value="Genomic_DNA"/>
</dbReference>
<reference evidence="9" key="3">
    <citation type="submission" date="2015-06" db="UniProtKB">
        <authorList>
            <consortium name="EnsemblMetazoa"/>
        </authorList>
    </citation>
    <scope>IDENTIFICATION</scope>
</reference>
<dbReference type="OrthoDB" id="5595141at2759"/>
<dbReference type="CTD" id="20201780"/>
<feature type="compositionally biased region" description="Low complexity" evidence="7">
    <location>
        <begin position="160"/>
        <end position="179"/>
    </location>
</feature>
<keyword evidence="3" id="KW-0156">Chromatin regulator</keyword>
<evidence type="ECO:0000256" key="5">
    <source>
        <dbReference type="ARBA" id="ARBA00023163"/>
    </source>
</evidence>
<sequence length="214" mass="24054">MVSMNESEFEKQDKLRSVWNVDMQVSLFHAMRDHKPVGVNRHFQMLFIHDKINNTNNPKVANKDVWDYLGTLYDINALVNDSERIPTLSKEVDFELPTTSDNNLKDLINLDFPRLGATMSCLLTSSSSSSLSSSFLADAHNLDSKKFDVESNSSNVDITSTAINNITNPSSTSNSTETNPKTKADSRKRTRQSNPGNNNNSICEVPQAKRNRRI</sequence>
<accession>T1EYY0</accession>
<reference evidence="10" key="1">
    <citation type="submission" date="2012-12" db="EMBL/GenBank/DDBJ databases">
        <authorList>
            <person name="Hellsten U."/>
            <person name="Grimwood J."/>
            <person name="Chapman J.A."/>
            <person name="Shapiro H."/>
            <person name="Aerts A."/>
            <person name="Otillar R.P."/>
            <person name="Terry A.Y."/>
            <person name="Boore J.L."/>
            <person name="Simakov O."/>
            <person name="Marletaz F."/>
            <person name="Cho S.-J."/>
            <person name="Edsinger-Gonzales E."/>
            <person name="Havlak P."/>
            <person name="Kuo D.-H."/>
            <person name="Larsson T."/>
            <person name="Lv J."/>
            <person name="Arendt D."/>
            <person name="Savage R."/>
            <person name="Osoegawa K."/>
            <person name="de Jong P."/>
            <person name="Lindberg D.R."/>
            <person name="Seaver E.C."/>
            <person name="Weisblat D.A."/>
            <person name="Putnam N.H."/>
            <person name="Grigoriev I.V."/>
            <person name="Rokhsar D.S."/>
        </authorList>
    </citation>
    <scope>NUCLEOTIDE SEQUENCE</scope>
</reference>
<dbReference type="GO" id="GO:0006325">
    <property type="term" value="P:chromatin organization"/>
    <property type="evidence" value="ECO:0007669"/>
    <property type="project" value="UniProtKB-KW"/>
</dbReference>
<evidence type="ECO:0000313" key="9">
    <source>
        <dbReference type="EnsemblMetazoa" id="HelroP167047"/>
    </source>
</evidence>
<dbReference type="HOGENOM" id="CLU_1290215_0_0_1"/>
<dbReference type="OMA" id="MICIHEK"/>
<keyword evidence="6" id="KW-0539">Nucleus</keyword>
<dbReference type="PANTHER" id="PTHR13581:SF5">
    <property type="entry name" value="MRG_MORF4L-BINDING PROTEIN"/>
    <property type="match status" value="1"/>
</dbReference>
<dbReference type="GO" id="GO:0035267">
    <property type="term" value="C:NuA4 histone acetyltransferase complex"/>
    <property type="evidence" value="ECO:0000318"/>
    <property type="project" value="GO_Central"/>
</dbReference>
<dbReference type="Pfam" id="PF07904">
    <property type="entry name" value="Eaf7"/>
    <property type="match status" value="1"/>
</dbReference>
<evidence type="ECO:0008006" key="11">
    <source>
        <dbReference type="Google" id="ProtNLM"/>
    </source>
</evidence>
<evidence type="ECO:0000256" key="2">
    <source>
        <dbReference type="ARBA" id="ARBA00007117"/>
    </source>
</evidence>